<dbReference type="InterPro" id="IPR044770">
    <property type="entry name" value="MFS_spinster-like"/>
</dbReference>
<evidence type="ECO:0000313" key="9">
    <source>
        <dbReference type="EMBL" id="CAF0915884.1"/>
    </source>
</evidence>
<comment type="caution">
    <text evidence="9">The sequence shown here is derived from an EMBL/GenBank/DDBJ whole genome shotgun (WGS) entry which is preliminary data.</text>
</comment>
<evidence type="ECO:0000256" key="1">
    <source>
        <dbReference type="ARBA" id="ARBA00004141"/>
    </source>
</evidence>
<comment type="similarity">
    <text evidence="6">Belongs to the major facilitator superfamily. Spinster (TC 2.A.1.49) family.</text>
</comment>
<evidence type="ECO:0000313" key="10">
    <source>
        <dbReference type="Proteomes" id="UP000663879"/>
    </source>
</evidence>
<feature type="transmembrane region" description="Helical" evidence="7">
    <location>
        <begin position="419"/>
        <end position="440"/>
    </location>
</feature>
<feature type="transmembrane region" description="Helical" evidence="7">
    <location>
        <begin position="325"/>
        <end position="345"/>
    </location>
</feature>
<evidence type="ECO:0000256" key="6">
    <source>
        <dbReference type="ARBA" id="ARBA00024338"/>
    </source>
</evidence>
<keyword evidence="4 7" id="KW-1133">Transmembrane helix</keyword>
<evidence type="ECO:0000256" key="4">
    <source>
        <dbReference type="ARBA" id="ARBA00022989"/>
    </source>
</evidence>
<dbReference type="GO" id="GO:0022857">
    <property type="term" value="F:transmembrane transporter activity"/>
    <property type="evidence" value="ECO:0007669"/>
    <property type="project" value="InterPro"/>
</dbReference>
<keyword evidence="5 7" id="KW-0472">Membrane</keyword>
<feature type="transmembrane region" description="Helical" evidence="7">
    <location>
        <begin position="106"/>
        <end position="125"/>
    </location>
</feature>
<dbReference type="PROSITE" id="PS50850">
    <property type="entry name" value="MFS"/>
    <property type="match status" value="1"/>
</dbReference>
<feature type="transmembrane region" description="Helical" evidence="7">
    <location>
        <begin position="385"/>
        <end position="407"/>
    </location>
</feature>
<feature type="transmembrane region" description="Helical" evidence="7">
    <location>
        <begin position="283"/>
        <end position="305"/>
    </location>
</feature>
<dbReference type="AlphaFoldDB" id="A0A814AMY1"/>
<dbReference type="PANTHER" id="PTHR23505">
    <property type="entry name" value="SPINSTER"/>
    <property type="match status" value="1"/>
</dbReference>
<feature type="transmembrane region" description="Helical" evidence="7">
    <location>
        <begin position="14"/>
        <end position="31"/>
    </location>
</feature>
<sequence>MNIIKNYIQVFRKASPYSLYVLFVMLVIYMLNQLDRYALSITSVEIAQSLKYGDKSCLSLPGFPKELSNLCKNLTETLCNLFVVNGTNGTLEHVCKYDYNGQGVEYQIVAGPAFILIFTFTGILISLFADKFQNRRVLILTVCLIWWSIMTIITGLTDSYWQLVLLRLGLGIGEAGCNPLATGLISDYFPMDLRGSALGIYNWGIYTGYSMSFAIGNQILKHLNWRWVFVICGIPGILIGPLVYLTVKEPKKEVEQNVEPQQSNVFQIEESNAQKLKNVAKEFFRPTLFLLCIAGSIRNAAGYVWGYNNNTYYKQMGQTADQISAYLGVIPLVFGIIGSFVGGFVSDRVAKKAEPWTRIWVLVLSQIIAAPFVFGVLFFEPPYSYYFLIPSYIFGEMWVGVCLSVIVELVPERLRTTGVSLYFFIISNIGGNMQTIVPSVQKFLKKTFDLSDLQAFRGALYIFFPGEYVLGSALFLLTLFVIKRDLRKLNEQNQTSSITNLLYDDYKAKPSEEE</sequence>
<dbReference type="PANTHER" id="PTHR23505:SF79">
    <property type="entry name" value="PROTEIN SPINSTER"/>
    <property type="match status" value="1"/>
</dbReference>
<dbReference type="EMBL" id="CAJNOC010002156">
    <property type="protein sequence ID" value="CAF0915884.1"/>
    <property type="molecule type" value="Genomic_DNA"/>
</dbReference>
<reference evidence="9" key="1">
    <citation type="submission" date="2021-02" db="EMBL/GenBank/DDBJ databases">
        <authorList>
            <person name="Nowell W R."/>
        </authorList>
    </citation>
    <scope>NUCLEOTIDE SEQUENCE</scope>
    <source>
        <strain evidence="9">Ploen Becks lab</strain>
    </source>
</reference>
<dbReference type="InterPro" id="IPR011701">
    <property type="entry name" value="MFS"/>
</dbReference>
<name>A0A814AMY1_9BILA</name>
<proteinExistence type="inferred from homology"/>
<evidence type="ECO:0000256" key="5">
    <source>
        <dbReference type="ARBA" id="ARBA00023136"/>
    </source>
</evidence>
<organism evidence="9 10">
    <name type="scientific">Brachionus calyciflorus</name>
    <dbReference type="NCBI Taxonomy" id="104777"/>
    <lineage>
        <taxon>Eukaryota</taxon>
        <taxon>Metazoa</taxon>
        <taxon>Spiralia</taxon>
        <taxon>Gnathifera</taxon>
        <taxon>Rotifera</taxon>
        <taxon>Eurotatoria</taxon>
        <taxon>Monogononta</taxon>
        <taxon>Pseudotrocha</taxon>
        <taxon>Ploima</taxon>
        <taxon>Brachionidae</taxon>
        <taxon>Brachionus</taxon>
    </lineage>
</organism>
<evidence type="ECO:0000256" key="7">
    <source>
        <dbReference type="SAM" id="Phobius"/>
    </source>
</evidence>
<feature type="transmembrane region" description="Helical" evidence="7">
    <location>
        <begin position="137"/>
        <end position="157"/>
    </location>
</feature>
<dbReference type="Pfam" id="PF07690">
    <property type="entry name" value="MFS_1"/>
    <property type="match status" value="1"/>
</dbReference>
<evidence type="ECO:0000256" key="3">
    <source>
        <dbReference type="ARBA" id="ARBA00022692"/>
    </source>
</evidence>
<keyword evidence="2" id="KW-0813">Transport</keyword>
<keyword evidence="3 7" id="KW-0812">Transmembrane</keyword>
<feature type="transmembrane region" description="Helical" evidence="7">
    <location>
        <begin position="357"/>
        <end position="379"/>
    </location>
</feature>
<evidence type="ECO:0000259" key="8">
    <source>
        <dbReference type="PROSITE" id="PS50850"/>
    </source>
</evidence>
<evidence type="ECO:0000256" key="2">
    <source>
        <dbReference type="ARBA" id="ARBA00022448"/>
    </source>
</evidence>
<feature type="transmembrane region" description="Helical" evidence="7">
    <location>
        <begin position="227"/>
        <end position="247"/>
    </location>
</feature>
<dbReference type="InterPro" id="IPR036259">
    <property type="entry name" value="MFS_trans_sf"/>
</dbReference>
<dbReference type="CDD" id="cd17328">
    <property type="entry name" value="MFS_spinster_like"/>
    <property type="match status" value="1"/>
</dbReference>
<dbReference type="InterPro" id="IPR020846">
    <property type="entry name" value="MFS_dom"/>
</dbReference>
<feature type="domain" description="Major facilitator superfamily (MFS) profile" evidence="8">
    <location>
        <begin position="21"/>
        <end position="483"/>
    </location>
</feature>
<dbReference type="OrthoDB" id="3639251at2759"/>
<dbReference type="GO" id="GO:0016020">
    <property type="term" value="C:membrane"/>
    <property type="evidence" value="ECO:0007669"/>
    <property type="project" value="UniProtKB-SubCell"/>
</dbReference>
<keyword evidence="10" id="KW-1185">Reference proteome</keyword>
<feature type="transmembrane region" description="Helical" evidence="7">
    <location>
        <begin position="460"/>
        <end position="482"/>
    </location>
</feature>
<protein>
    <recommendedName>
        <fullName evidence="8">Major facilitator superfamily (MFS) profile domain-containing protein</fullName>
    </recommendedName>
</protein>
<comment type="subcellular location">
    <subcellularLocation>
        <location evidence="1">Membrane</location>
        <topology evidence="1">Multi-pass membrane protein</topology>
    </subcellularLocation>
</comment>
<dbReference type="SUPFAM" id="SSF103473">
    <property type="entry name" value="MFS general substrate transporter"/>
    <property type="match status" value="1"/>
</dbReference>
<accession>A0A814AMY1</accession>
<gene>
    <name evidence="9" type="ORF">OXX778_LOCUS12144</name>
</gene>
<dbReference type="Proteomes" id="UP000663879">
    <property type="component" value="Unassembled WGS sequence"/>
</dbReference>
<dbReference type="Gene3D" id="1.20.1250.20">
    <property type="entry name" value="MFS general substrate transporter like domains"/>
    <property type="match status" value="1"/>
</dbReference>